<evidence type="ECO:0000313" key="1">
    <source>
        <dbReference type="EMBL" id="CAI9936002.1"/>
    </source>
</evidence>
<dbReference type="EMBL" id="CAXDID020000132">
    <property type="protein sequence ID" value="CAL6036022.1"/>
    <property type="molecule type" value="Genomic_DNA"/>
</dbReference>
<name>A0AA86PHK0_9EUKA</name>
<keyword evidence="5" id="KW-1185">Reference proteome</keyword>
<dbReference type="Proteomes" id="UP001642409">
    <property type="component" value="Unassembled WGS sequence"/>
</dbReference>
<gene>
    <name evidence="1" type="ORF">HINF_LOCUS23647</name>
    <name evidence="2" type="ORF">HINF_LOCUS23650</name>
    <name evidence="3" type="ORF">HINF_LOCUS36214</name>
    <name evidence="4" type="ORF">HINF_LOCUS36217</name>
</gene>
<evidence type="ECO:0000313" key="2">
    <source>
        <dbReference type="EMBL" id="CAI9936005.1"/>
    </source>
</evidence>
<sequence>MISNYNLFYISEEWFKTYQASAMFLISEIDKYQLHYRCIIVHINNLYNYIQLNTNVINILLVQPVWNYFGWPERKYSQSIVQLPLNSCSSPYSPMEEPDELVQSVVG</sequence>
<protein>
    <submittedName>
        <fullName evidence="3">Hypothetical_protein</fullName>
    </submittedName>
</protein>
<reference evidence="2" key="1">
    <citation type="submission" date="2023-06" db="EMBL/GenBank/DDBJ databases">
        <authorList>
            <person name="Kurt Z."/>
        </authorList>
    </citation>
    <scope>NUCLEOTIDE SEQUENCE</scope>
</reference>
<evidence type="ECO:0000313" key="5">
    <source>
        <dbReference type="Proteomes" id="UP001642409"/>
    </source>
</evidence>
<dbReference type="EMBL" id="CAXDID020000132">
    <property type="protein sequence ID" value="CAL6036028.1"/>
    <property type="molecule type" value="Genomic_DNA"/>
</dbReference>
<reference evidence="3 5" key="2">
    <citation type="submission" date="2024-07" db="EMBL/GenBank/DDBJ databases">
        <authorList>
            <person name="Akdeniz Z."/>
        </authorList>
    </citation>
    <scope>NUCLEOTIDE SEQUENCE [LARGE SCALE GENOMIC DNA]</scope>
</reference>
<evidence type="ECO:0000313" key="4">
    <source>
        <dbReference type="EMBL" id="CAL6036028.1"/>
    </source>
</evidence>
<dbReference type="EMBL" id="CATOUU010000627">
    <property type="protein sequence ID" value="CAI9936005.1"/>
    <property type="molecule type" value="Genomic_DNA"/>
</dbReference>
<dbReference type="AlphaFoldDB" id="A0AA86PHK0"/>
<accession>A0AA86PHK0</accession>
<comment type="caution">
    <text evidence="2">The sequence shown here is derived from an EMBL/GenBank/DDBJ whole genome shotgun (WGS) entry which is preliminary data.</text>
</comment>
<organism evidence="2">
    <name type="scientific">Hexamita inflata</name>
    <dbReference type="NCBI Taxonomy" id="28002"/>
    <lineage>
        <taxon>Eukaryota</taxon>
        <taxon>Metamonada</taxon>
        <taxon>Diplomonadida</taxon>
        <taxon>Hexamitidae</taxon>
        <taxon>Hexamitinae</taxon>
        <taxon>Hexamita</taxon>
    </lineage>
</organism>
<dbReference type="EMBL" id="CATOUU010000627">
    <property type="protein sequence ID" value="CAI9936002.1"/>
    <property type="molecule type" value="Genomic_DNA"/>
</dbReference>
<evidence type="ECO:0000313" key="3">
    <source>
        <dbReference type="EMBL" id="CAL6036022.1"/>
    </source>
</evidence>
<proteinExistence type="predicted"/>